<feature type="repeat" description="TPR" evidence="3">
    <location>
        <begin position="494"/>
        <end position="527"/>
    </location>
</feature>
<feature type="transmembrane region" description="Helical" evidence="4">
    <location>
        <begin position="94"/>
        <end position="112"/>
    </location>
</feature>
<dbReference type="PROSITE" id="PS50293">
    <property type="entry name" value="TPR_REGION"/>
    <property type="match status" value="2"/>
</dbReference>
<dbReference type="Gene3D" id="1.25.40.10">
    <property type="entry name" value="Tetratricopeptide repeat domain"/>
    <property type="match status" value="2"/>
</dbReference>
<keyword evidence="7" id="KW-1185">Reference proteome</keyword>
<dbReference type="EMBL" id="CP061800">
    <property type="protein sequence ID" value="QTA92395.1"/>
    <property type="molecule type" value="Genomic_DNA"/>
</dbReference>
<feature type="transmembrane region" description="Helical" evidence="4">
    <location>
        <begin position="148"/>
        <end position="166"/>
    </location>
</feature>
<feature type="transmembrane region" description="Helical" evidence="4">
    <location>
        <begin position="350"/>
        <end position="369"/>
    </location>
</feature>
<keyword evidence="4" id="KW-0472">Membrane</keyword>
<dbReference type="GO" id="GO:0000030">
    <property type="term" value="F:mannosyltransferase activity"/>
    <property type="evidence" value="ECO:0007669"/>
    <property type="project" value="TreeGrafter"/>
</dbReference>
<evidence type="ECO:0000313" key="6">
    <source>
        <dbReference type="EMBL" id="QTA92395.1"/>
    </source>
</evidence>
<keyword evidence="1" id="KW-0677">Repeat</keyword>
<feature type="repeat" description="TPR" evidence="3">
    <location>
        <begin position="460"/>
        <end position="493"/>
    </location>
</feature>
<keyword evidence="4" id="KW-1133">Transmembrane helix</keyword>
<dbReference type="Proteomes" id="UP000663722">
    <property type="component" value="Chromosome"/>
</dbReference>
<dbReference type="SMART" id="SM00028">
    <property type="entry name" value="TPR"/>
    <property type="match status" value="5"/>
</dbReference>
<reference evidence="6" key="1">
    <citation type="journal article" date="2021" name="Microb. Physiol.">
        <title>Proteogenomic Insights into the Physiology of Marine, Sulfate-Reducing, Filamentous Desulfonema limicola and Desulfonema magnum.</title>
        <authorList>
            <person name="Schnaars V."/>
            <person name="Wohlbrand L."/>
            <person name="Scheve S."/>
            <person name="Hinrichs C."/>
            <person name="Reinhardt R."/>
            <person name="Rabus R."/>
        </authorList>
    </citation>
    <scope>NUCLEOTIDE SEQUENCE</scope>
    <source>
        <strain evidence="6">4be13</strain>
    </source>
</reference>
<dbReference type="InterPro" id="IPR011990">
    <property type="entry name" value="TPR-like_helical_dom_sf"/>
</dbReference>
<keyword evidence="4" id="KW-0812">Transmembrane</keyword>
<dbReference type="GO" id="GO:0030968">
    <property type="term" value="P:endoplasmic reticulum unfolded protein response"/>
    <property type="evidence" value="ECO:0007669"/>
    <property type="project" value="TreeGrafter"/>
</dbReference>
<dbReference type="AlphaFoldDB" id="A0A975BWF9"/>
<name>A0A975BWF9_9BACT</name>
<dbReference type="InterPro" id="IPR052346">
    <property type="entry name" value="O-mannosyl-transferase_TMTC"/>
</dbReference>
<dbReference type="InterPro" id="IPR019734">
    <property type="entry name" value="TPR_rpt"/>
</dbReference>
<protein>
    <submittedName>
        <fullName evidence="6">Glycosyltransferase domain-containing protein, tetratricopeptide repeat-containing</fullName>
    </submittedName>
</protein>
<evidence type="ECO:0000259" key="5">
    <source>
        <dbReference type="Pfam" id="PF13231"/>
    </source>
</evidence>
<dbReference type="GO" id="GO:0035269">
    <property type="term" value="P:protein O-linked glycosylation via mannose"/>
    <property type="evidence" value="ECO:0007669"/>
    <property type="project" value="TreeGrafter"/>
</dbReference>
<keyword evidence="2 3" id="KW-0802">TPR repeat</keyword>
<feature type="domain" description="Glycosyltransferase RgtA/B/C/D-like" evidence="5">
    <location>
        <begin position="95"/>
        <end position="198"/>
    </location>
</feature>
<evidence type="ECO:0000256" key="1">
    <source>
        <dbReference type="ARBA" id="ARBA00022737"/>
    </source>
</evidence>
<feature type="transmembrane region" description="Helical" evidence="4">
    <location>
        <begin position="318"/>
        <end position="338"/>
    </location>
</feature>
<dbReference type="InterPro" id="IPR038731">
    <property type="entry name" value="RgtA/B/C-like"/>
</dbReference>
<feature type="transmembrane region" description="Helical" evidence="4">
    <location>
        <begin position="381"/>
        <end position="403"/>
    </location>
</feature>
<dbReference type="RefSeq" id="WP_207679776.1">
    <property type="nucleotide sequence ID" value="NZ_CP061800.1"/>
</dbReference>
<organism evidence="6 7">
    <name type="scientific">Desulfonema magnum</name>
    <dbReference type="NCBI Taxonomy" id="45655"/>
    <lineage>
        <taxon>Bacteria</taxon>
        <taxon>Pseudomonadati</taxon>
        <taxon>Thermodesulfobacteriota</taxon>
        <taxon>Desulfobacteria</taxon>
        <taxon>Desulfobacterales</taxon>
        <taxon>Desulfococcaceae</taxon>
        <taxon>Desulfonema</taxon>
    </lineage>
</organism>
<dbReference type="SUPFAM" id="SSF48452">
    <property type="entry name" value="TPR-like"/>
    <property type="match status" value="1"/>
</dbReference>
<feature type="repeat" description="TPR" evidence="3">
    <location>
        <begin position="528"/>
        <end position="561"/>
    </location>
</feature>
<evidence type="ECO:0000256" key="3">
    <source>
        <dbReference type="PROSITE-ProRule" id="PRU00339"/>
    </source>
</evidence>
<gene>
    <name evidence="6" type="ORF">dnm_084750</name>
</gene>
<feature type="transmembrane region" description="Helical" evidence="4">
    <location>
        <begin position="119"/>
        <end position="136"/>
    </location>
</feature>
<feature type="repeat" description="TPR" evidence="3">
    <location>
        <begin position="562"/>
        <end position="595"/>
    </location>
</feature>
<dbReference type="PANTHER" id="PTHR44227">
    <property type="match status" value="1"/>
</dbReference>
<evidence type="ECO:0000313" key="7">
    <source>
        <dbReference type="Proteomes" id="UP000663722"/>
    </source>
</evidence>
<dbReference type="PROSITE" id="PS50005">
    <property type="entry name" value="TPR"/>
    <property type="match status" value="4"/>
</dbReference>
<proteinExistence type="predicted"/>
<dbReference type="Pfam" id="PF13414">
    <property type="entry name" value="TPR_11"/>
    <property type="match status" value="1"/>
</dbReference>
<dbReference type="Pfam" id="PF13231">
    <property type="entry name" value="PMT_2"/>
    <property type="match status" value="1"/>
</dbReference>
<feature type="transmembrane region" description="Helical" evidence="4">
    <location>
        <begin position="12"/>
        <end position="30"/>
    </location>
</feature>
<sequence length="613" mass="69313">MNKETLFSIRADFLICLFFVLGILTVYWQVRHHEFVAFDDEVYLTQNSKVRAGLTPENLVWAFTTGYASNWHPLTWLSHMSDVQLYGMDPGRHHLTNVLFHMANTLLLFFVLRRMTNNLWPGAIAAALFALHPLHAESVAQVAERKDVLSTLFWMLTLWAYVRYAERPVLGRYLLVLVCFMLGLMAKPMVITLPCVLILLDYWPLNRFSSDTSGKNNLKNCLAEKIPFFILSGVSGAVTFLVQQNGGAVRSLETYPLHIRIGNALVAYVKYIGKMIWPSDLSFFYPHEGILPLWQILGAGILLLLVFLFVIRNIKQHPYLAAGWLWYMGTLVPVIGLVQVGSQSMADRYTYIPLIGIFIMIAYGIPDLLTLWPGKERLQTVSYKAGLAVVSTVLLSALMAMTYTQVRYWRNSITLLEHAIDVTKNNLPAHTNLGVLLLEQGKLKQGFRHLSEALRIRPDAVRHRNMGIALEKLGKSDQAKDHYTRALRLNPNYVNAHINMGLLLESQGNLTQAIRHHAEALRLDPGSAKAHHAMGVALFRQGRTDKAIAHFQKALQINPDDPESHNSLGVALFQKGKNEETVAHFKKALQIKPDYAEAHDNLRKVKKKLGINK</sequence>
<dbReference type="KEGG" id="dmm:dnm_084750"/>
<evidence type="ECO:0000256" key="2">
    <source>
        <dbReference type="ARBA" id="ARBA00022803"/>
    </source>
</evidence>
<dbReference type="Pfam" id="PF13432">
    <property type="entry name" value="TPR_16"/>
    <property type="match status" value="1"/>
</dbReference>
<dbReference type="PANTHER" id="PTHR44227:SF3">
    <property type="entry name" value="PROTEIN O-MANNOSYL-TRANSFERASE TMTC4"/>
    <property type="match status" value="1"/>
</dbReference>
<evidence type="ECO:0000256" key="4">
    <source>
        <dbReference type="SAM" id="Phobius"/>
    </source>
</evidence>
<feature type="transmembrane region" description="Helical" evidence="4">
    <location>
        <begin position="173"/>
        <end position="200"/>
    </location>
</feature>
<accession>A0A975BWF9</accession>
<feature type="transmembrane region" description="Helical" evidence="4">
    <location>
        <begin position="293"/>
        <end position="311"/>
    </location>
</feature>